<name>A0A4Q1JJR4_9BACT</name>
<dbReference type="PROSITE" id="PS51257">
    <property type="entry name" value="PROKAR_LIPOPROTEIN"/>
    <property type="match status" value="1"/>
</dbReference>
<proteinExistence type="predicted"/>
<dbReference type="AlphaFoldDB" id="A0A4Q1JJR4"/>
<feature type="domain" description="DUF4440" evidence="2">
    <location>
        <begin position="32"/>
        <end position="138"/>
    </location>
</feature>
<dbReference type="Proteomes" id="UP000289703">
    <property type="component" value="Unassembled WGS sequence"/>
</dbReference>
<evidence type="ECO:0000313" key="4">
    <source>
        <dbReference type="Proteomes" id="UP000289703"/>
    </source>
</evidence>
<dbReference type="InterPro" id="IPR032710">
    <property type="entry name" value="NTF2-like_dom_sf"/>
</dbReference>
<comment type="caution">
    <text evidence="3">The sequence shown here is derived from an EMBL/GenBank/DDBJ whole genome shotgun (WGS) entry which is preliminary data.</text>
</comment>
<keyword evidence="4" id="KW-1185">Reference proteome</keyword>
<protein>
    <submittedName>
        <fullName evidence="3">DUF4440 domain-containing protein</fullName>
    </submittedName>
</protein>
<dbReference type="RefSeq" id="WP_129254951.1">
    <property type="nucleotide sequence ID" value="NZ_SAXA01000011.1"/>
</dbReference>
<gene>
    <name evidence="3" type="ORF">EO244_12165</name>
</gene>
<organism evidence="3 4">
    <name type="scientific">Ancylomarina salipaludis</name>
    <dbReference type="NCBI Taxonomy" id="2501299"/>
    <lineage>
        <taxon>Bacteria</taxon>
        <taxon>Pseudomonadati</taxon>
        <taxon>Bacteroidota</taxon>
        <taxon>Bacteroidia</taxon>
        <taxon>Marinilabiliales</taxon>
        <taxon>Marinifilaceae</taxon>
        <taxon>Ancylomarina</taxon>
    </lineage>
</organism>
<evidence type="ECO:0000313" key="3">
    <source>
        <dbReference type="EMBL" id="RXQ91499.1"/>
    </source>
</evidence>
<dbReference type="EMBL" id="SAXA01000011">
    <property type="protein sequence ID" value="RXQ91499.1"/>
    <property type="molecule type" value="Genomic_DNA"/>
</dbReference>
<accession>A0A4Q1JJR4</accession>
<evidence type="ECO:0000259" key="2">
    <source>
        <dbReference type="Pfam" id="PF14534"/>
    </source>
</evidence>
<dbReference type="InterPro" id="IPR027843">
    <property type="entry name" value="DUF4440"/>
</dbReference>
<dbReference type="Gene3D" id="3.10.450.50">
    <property type="match status" value="1"/>
</dbReference>
<keyword evidence="1" id="KW-0732">Signal</keyword>
<feature type="chain" id="PRO_5020263235" evidence="1">
    <location>
        <begin position="26"/>
        <end position="291"/>
    </location>
</feature>
<feature type="signal peptide" evidence="1">
    <location>
        <begin position="1"/>
        <end position="25"/>
    </location>
</feature>
<evidence type="ECO:0000256" key="1">
    <source>
        <dbReference type="SAM" id="SignalP"/>
    </source>
</evidence>
<dbReference type="Pfam" id="PF14534">
    <property type="entry name" value="DUF4440"/>
    <property type="match status" value="1"/>
</dbReference>
<sequence length="291" mass="33178">MKKTALYFGIFLAIIMLSVSCVQQSADVSKDIEKANKAFIEAFNQSNPDAVTACYTSNAKIFPANSKIIEGHEAINKYWSVGMTMGIKKVILETLSAIGYGNIAIEEGLYKLYADNDQLIDEGKYIVTWRKESAKWKIERDIWNTNSPSVATKYKTCENNFIAQLAASINFAKSKKVNPVEYGKYIGSLHANGWQPKDKDHLKYFMDGYKWNMNLFKNFRMETLEQSDSMVKAKTKADWTHLSAGEKFYGVDSVEMNEWLKAAWTVIADHLNLDYKQEQDGNWIVFTVSKK</sequence>
<reference evidence="3 4" key="1">
    <citation type="submission" date="2019-01" db="EMBL/GenBank/DDBJ databases">
        <title>Ancylomarina salipaludis sp. nov., isolated from a salt marsh.</title>
        <authorList>
            <person name="Yoon J.-H."/>
        </authorList>
    </citation>
    <scope>NUCLEOTIDE SEQUENCE [LARGE SCALE GENOMIC DNA]</scope>
    <source>
        <strain evidence="3 4">SHSM-M15</strain>
    </source>
</reference>
<dbReference type="OrthoDB" id="9814425at2"/>
<dbReference type="SUPFAM" id="SSF54427">
    <property type="entry name" value="NTF2-like"/>
    <property type="match status" value="1"/>
</dbReference>